<evidence type="ECO:0000313" key="3">
    <source>
        <dbReference type="EMBL" id="OIW32342.1"/>
    </source>
</evidence>
<accession>A0A1J7IXX2</accession>
<dbReference type="OrthoDB" id="5819582at2759"/>
<dbReference type="InterPro" id="IPR050879">
    <property type="entry name" value="Acyltransferase_3"/>
</dbReference>
<dbReference type="GO" id="GO:0016747">
    <property type="term" value="F:acyltransferase activity, transferring groups other than amino-acyl groups"/>
    <property type="evidence" value="ECO:0007669"/>
    <property type="project" value="InterPro"/>
</dbReference>
<keyword evidence="1" id="KW-0472">Membrane</keyword>
<feature type="domain" description="Acyltransferase 3" evidence="2">
    <location>
        <begin position="48"/>
        <end position="403"/>
    </location>
</feature>
<dbReference type="Pfam" id="PF01757">
    <property type="entry name" value="Acyl_transf_3"/>
    <property type="match status" value="1"/>
</dbReference>
<dbReference type="AlphaFoldDB" id="A0A1J7IXX2"/>
<gene>
    <name evidence="3" type="ORF">CONLIGDRAFT_630034</name>
</gene>
<dbReference type="Proteomes" id="UP000182658">
    <property type="component" value="Unassembled WGS sequence"/>
</dbReference>
<keyword evidence="1" id="KW-1133">Transmembrane helix</keyword>
<protein>
    <recommendedName>
        <fullName evidence="2">Acyltransferase 3 domain-containing protein</fullName>
    </recommendedName>
</protein>
<feature type="transmembrane region" description="Helical" evidence="1">
    <location>
        <begin position="150"/>
        <end position="171"/>
    </location>
</feature>
<keyword evidence="1" id="KW-0812">Transmembrane</keyword>
<feature type="transmembrane region" description="Helical" evidence="1">
    <location>
        <begin position="294"/>
        <end position="312"/>
    </location>
</feature>
<dbReference type="EMBL" id="KV875095">
    <property type="protein sequence ID" value="OIW32342.1"/>
    <property type="molecule type" value="Genomic_DNA"/>
</dbReference>
<proteinExistence type="predicted"/>
<organism evidence="3 4">
    <name type="scientific">Coniochaeta ligniaria NRRL 30616</name>
    <dbReference type="NCBI Taxonomy" id="1408157"/>
    <lineage>
        <taxon>Eukaryota</taxon>
        <taxon>Fungi</taxon>
        <taxon>Dikarya</taxon>
        <taxon>Ascomycota</taxon>
        <taxon>Pezizomycotina</taxon>
        <taxon>Sordariomycetes</taxon>
        <taxon>Sordariomycetidae</taxon>
        <taxon>Coniochaetales</taxon>
        <taxon>Coniochaetaceae</taxon>
        <taxon>Coniochaeta</taxon>
    </lineage>
</organism>
<dbReference type="InParanoid" id="A0A1J7IXX2"/>
<keyword evidence="4" id="KW-1185">Reference proteome</keyword>
<dbReference type="PANTHER" id="PTHR23028">
    <property type="entry name" value="ACETYLTRANSFERASE"/>
    <property type="match status" value="1"/>
</dbReference>
<sequence length="489" mass="56751">MPSPHEGILDSMAGDVPTKKTLSWLRVLRSVFSLSWPERSDKPLRPTAYLDGLRGFAAFLVYWHHHELFSHAATSDALFARFEHSWGWKGFFHFATFPWVRNFFSGGHIAVAVFYVISGYVLSVKPLSLIHNGEHLKVADNLGSAFFRRWFRLFIPIIVTTFLFMTSWHVFDIWLSTNQKQPTYGAELWKWYAEFKNFSFIFNMGGEPWFSYNFHTWSIPVEMKGSIIVYTAVQAFSRLSKGARLLGELGLIFYFLYIADGWYGAMFTAGLLLSDLDLLAIKGELPRLLLRLEPYKLFIFYHLLVISIYLGGVPSHSSDLKELRGTRGWYYLSYLKPQAVFDYKWFYLFWAANMIVASVPRIPWVKYFFETRFCQYLGRISYALYLVHGPIINTLGDRLYFAVGWIRPLEGDQKMLASWMNIFPLPRTGPLGLEVSFLVPHIILLPFTIWMADIVTRGVDEPTVKFAQWLYRKTLGGPQEKPEDVMRLA</sequence>
<dbReference type="InterPro" id="IPR002656">
    <property type="entry name" value="Acyl_transf_3_dom"/>
</dbReference>
<dbReference type="STRING" id="1408157.A0A1J7IXX2"/>
<feature type="transmembrane region" description="Helical" evidence="1">
    <location>
        <begin position="251"/>
        <end position="273"/>
    </location>
</feature>
<dbReference type="PANTHER" id="PTHR23028:SF125">
    <property type="entry name" value="ACYLTRANSFERASE"/>
    <property type="match status" value="1"/>
</dbReference>
<feature type="transmembrane region" description="Helical" evidence="1">
    <location>
        <begin position="345"/>
        <end position="364"/>
    </location>
</feature>
<evidence type="ECO:0000256" key="1">
    <source>
        <dbReference type="SAM" id="Phobius"/>
    </source>
</evidence>
<feature type="transmembrane region" description="Helical" evidence="1">
    <location>
        <begin position="103"/>
        <end position="122"/>
    </location>
</feature>
<reference evidence="3 4" key="1">
    <citation type="submission" date="2016-10" db="EMBL/GenBank/DDBJ databases">
        <title>Draft genome sequence of Coniochaeta ligniaria NRRL30616, a lignocellulolytic fungus for bioabatement of inhibitors in plant biomass hydrolysates.</title>
        <authorList>
            <consortium name="DOE Joint Genome Institute"/>
            <person name="Jimenez D.J."/>
            <person name="Hector R.E."/>
            <person name="Riley R."/>
            <person name="Sun H."/>
            <person name="Grigoriev I.V."/>
            <person name="Van Elsas J.D."/>
            <person name="Nichols N.N."/>
        </authorList>
    </citation>
    <scope>NUCLEOTIDE SEQUENCE [LARGE SCALE GENOMIC DNA]</scope>
    <source>
        <strain evidence="3 4">NRRL 30616</strain>
    </source>
</reference>
<evidence type="ECO:0000313" key="4">
    <source>
        <dbReference type="Proteomes" id="UP000182658"/>
    </source>
</evidence>
<name>A0A1J7IXX2_9PEZI</name>
<evidence type="ECO:0000259" key="2">
    <source>
        <dbReference type="Pfam" id="PF01757"/>
    </source>
</evidence>